<dbReference type="EMBL" id="QEPW01000004">
    <property type="protein sequence ID" value="RDE95056.1"/>
    <property type="molecule type" value="Genomic_DNA"/>
</dbReference>
<dbReference type="Pfam" id="PF03548">
    <property type="entry name" value="LolA"/>
    <property type="match status" value="1"/>
</dbReference>
<evidence type="ECO:0000313" key="6">
    <source>
        <dbReference type="EMBL" id="RDE95056.1"/>
    </source>
</evidence>
<dbReference type="CDD" id="cd16325">
    <property type="entry name" value="LolA"/>
    <property type="match status" value="1"/>
</dbReference>
<dbReference type="InterPro" id="IPR029046">
    <property type="entry name" value="LolA/LolB/LppX"/>
</dbReference>
<comment type="subunit">
    <text evidence="1">Monomer.</text>
</comment>
<keyword evidence="3 5" id="KW-0732">Signal</keyword>
<organism evidence="6 7">
    <name type="scientific">Haemophilus parainfluenzae</name>
    <dbReference type="NCBI Taxonomy" id="729"/>
    <lineage>
        <taxon>Bacteria</taxon>
        <taxon>Pseudomonadati</taxon>
        <taxon>Pseudomonadota</taxon>
        <taxon>Gammaproteobacteria</taxon>
        <taxon>Pasteurellales</taxon>
        <taxon>Pasteurellaceae</taxon>
        <taxon>Haemophilus</taxon>
    </lineage>
</organism>
<dbReference type="Proteomes" id="UP000253910">
    <property type="component" value="Unassembled WGS sequence"/>
</dbReference>
<evidence type="ECO:0000256" key="1">
    <source>
        <dbReference type="ARBA" id="ARBA00011245"/>
    </source>
</evidence>
<dbReference type="RefSeq" id="WP_111315069.1">
    <property type="nucleotide sequence ID" value="NZ_QEPW01000004.1"/>
</dbReference>
<keyword evidence="4" id="KW-0653">Protein transport</keyword>
<evidence type="ECO:0000256" key="3">
    <source>
        <dbReference type="ARBA" id="ARBA00022729"/>
    </source>
</evidence>
<protein>
    <submittedName>
        <fullName evidence="6">Outer membrane lipoprotein carrier protein LolA</fullName>
    </submittedName>
</protein>
<keyword evidence="6" id="KW-0449">Lipoprotein</keyword>
<dbReference type="SUPFAM" id="SSF89392">
    <property type="entry name" value="Prokaryotic lipoproteins and lipoprotein localization factors"/>
    <property type="match status" value="1"/>
</dbReference>
<reference evidence="6 7" key="1">
    <citation type="submission" date="2018-05" db="EMBL/GenBank/DDBJ databases">
        <title>Draft Genome Sequences for a Diverse set of 7 Haemophilus Species.</title>
        <authorList>
            <person name="Nichols M."/>
            <person name="Topaz N."/>
            <person name="Wang X."/>
            <person name="Wang X."/>
            <person name="Boxrud D."/>
        </authorList>
    </citation>
    <scope>NUCLEOTIDE SEQUENCE [LARGE SCALE GENOMIC DNA]</scope>
    <source>
        <strain evidence="6 7">C2008001710</strain>
    </source>
</reference>
<sequence>MRLMIFILGLFLSSVSFAFSEADLVKQLQQPQSVQGNFIQHRYLKALNKPIEMQGQFALLAQKGLLWQLEKPFNNQLRVTPNGIQQWNGSQWVNSGNVGQNEQIGLFLVLLSGNIDGLKSQFDFALSGNANQWQLTLTPNSLLMQQIFTTIEISGDQTVKKLTLNEKQGDHTQIEFKQIQLNQPLSQFARSALE</sequence>
<name>A0A369Z599_HAEPA</name>
<dbReference type="InterPro" id="IPR004564">
    <property type="entry name" value="OM_lipoprot_carrier_LolA-like"/>
</dbReference>
<comment type="caution">
    <text evidence="6">The sequence shown here is derived from an EMBL/GenBank/DDBJ whole genome shotgun (WGS) entry which is preliminary data.</text>
</comment>
<dbReference type="GO" id="GO:0015031">
    <property type="term" value="P:protein transport"/>
    <property type="evidence" value="ECO:0007669"/>
    <property type="project" value="UniProtKB-KW"/>
</dbReference>
<feature type="signal peptide" evidence="5">
    <location>
        <begin position="1"/>
        <end position="18"/>
    </location>
</feature>
<keyword evidence="2" id="KW-0813">Transport</keyword>
<feature type="chain" id="PRO_5016621458" evidence="5">
    <location>
        <begin position="19"/>
        <end position="194"/>
    </location>
</feature>
<dbReference type="Gene3D" id="2.50.20.10">
    <property type="entry name" value="Lipoprotein localisation LolA/LolB/LppX"/>
    <property type="match status" value="1"/>
</dbReference>
<evidence type="ECO:0000256" key="4">
    <source>
        <dbReference type="ARBA" id="ARBA00022927"/>
    </source>
</evidence>
<evidence type="ECO:0000256" key="2">
    <source>
        <dbReference type="ARBA" id="ARBA00022448"/>
    </source>
</evidence>
<evidence type="ECO:0000313" key="7">
    <source>
        <dbReference type="Proteomes" id="UP000253910"/>
    </source>
</evidence>
<gene>
    <name evidence="6" type="ORF">DPV87_03015</name>
</gene>
<proteinExistence type="predicted"/>
<dbReference type="PANTHER" id="PTHR35869:SF1">
    <property type="entry name" value="OUTER-MEMBRANE LIPOPROTEIN CARRIER PROTEIN"/>
    <property type="match status" value="1"/>
</dbReference>
<evidence type="ECO:0000256" key="5">
    <source>
        <dbReference type="SAM" id="SignalP"/>
    </source>
</evidence>
<dbReference type="PANTHER" id="PTHR35869">
    <property type="entry name" value="OUTER-MEMBRANE LIPOPROTEIN CARRIER PROTEIN"/>
    <property type="match status" value="1"/>
</dbReference>
<dbReference type="AlphaFoldDB" id="A0A369Z599"/>
<accession>A0A369Z599</accession>